<evidence type="ECO:0000313" key="2">
    <source>
        <dbReference type="EMBL" id="KAK3890229.1"/>
    </source>
</evidence>
<evidence type="ECO:0000256" key="1">
    <source>
        <dbReference type="SAM" id="MobiDB-lite"/>
    </source>
</evidence>
<reference evidence="2" key="1">
    <citation type="submission" date="2023-10" db="EMBL/GenBank/DDBJ databases">
        <title>Genome assemblies of two species of porcelain crab, Petrolisthes cinctipes and Petrolisthes manimaculis (Anomura: Porcellanidae).</title>
        <authorList>
            <person name="Angst P."/>
        </authorList>
    </citation>
    <scope>NUCLEOTIDE SEQUENCE</scope>
    <source>
        <strain evidence="2">PB745_01</strain>
        <tissue evidence="2">Gill</tissue>
    </source>
</reference>
<comment type="caution">
    <text evidence="2">The sequence shown here is derived from an EMBL/GenBank/DDBJ whole genome shotgun (WGS) entry which is preliminary data.</text>
</comment>
<evidence type="ECO:0000313" key="3">
    <source>
        <dbReference type="Proteomes" id="UP001286313"/>
    </source>
</evidence>
<accession>A0AAE1KYX5</accession>
<name>A0AAE1KYX5_PETCI</name>
<proteinExistence type="predicted"/>
<feature type="region of interest" description="Disordered" evidence="1">
    <location>
        <begin position="78"/>
        <end position="101"/>
    </location>
</feature>
<organism evidence="2 3">
    <name type="scientific">Petrolisthes cinctipes</name>
    <name type="common">Flat porcelain crab</name>
    <dbReference type="NCBI Taxonomy" id="88211"/>
    <lineage>
        <taxon>Eukaryota</taxon>
        <taxon>Metazoa</taxon>
        <taxon>Ecdysozoa</taxon>
        <taxon>Arthropoda</taxon>
        <taxon>Crustacea</taxon>
        <taxon>Multicrustacea</taxon>
        <taxon>Malacostraca</taxon>
        <taxon>Eumalacostraca</taxon>
        <taxon>Eucarida</taxon>
        <taxon>Decapoda</taxon>
        <taxon>Pleocyemata</taxon>
        <taxon>Anomura</taxon>
        <taxon>Galatheoidea</taxon>
        <taxon>Porcellanidae</taxon>
        <taxon>Petrolisthes</taxon>
    </lineage>
</organism>
<keyword evidence="3" id="KW-1185">Reference proteome</keyword>
<dbReference type="AlphaFoldDB" id="A0AAE1KYX5"/>
<feature type="compositionally biased region" description="Polar residues" evidence="1">
    <location>
        <begin position="78"/>
        <end position="91"/>
    </location>
</feature>
<dbReference type="EMBL" id="JAWQEG010000432">
    <property type="protein sequence ID" value="KAK3890229.1"/>
    <property type="molecule type" value="Genomic_DNA"/>
</dbReference>
<dbReference type="Proteomes" id="UP001286313">
    <property type="component" value="Unassembled WGS sequence"/>
</dbReference>
<gene>
    <name evidence="2" type="ORF">Pcinc_005764</name>
</gene>
<protein>
    <submittedName>
        <fullName evidence="2">Uncharacterized protein</fullName>
    </submittedName>
</protein>
<sequence length="101" mass="10617">MQKIACTMDGPAAERPFPASNAEATQCLVGHLQVEQQSQGSPCEPAPEASSCSVCHRLFGSQNEAGLCLARHYAEQKNQQLDKGSTSKNGSSHGGARDSSL</sequence>